<protein>
    <recommendedName>
        <fullName evidence="3">Polyketide cyclase/dehydrase</fullName>
    </recommendedName>
</protein>
<dbReference type="CDD" id="cd07822">
    <property type="entry name" value="SRPBCC_4"/>
    <property type="match status" value="1"/>
</dbReference>
<dbReference type="Proteomes" id="UP000738349">
    <property type="component" value="Unassembled WGS sequence"/>
</dbReference>
<dbReference type="EMBL" id="JAGMUV010000001">
    <property type="protein sequence ID" value="KAH7177020.1"/>
    <property type="molecule type" value="Genomic_DNA"/>
</dbReference>
<dbReference type="OrthoDB" id="509124at2759"/>
<evidence type="ECO:0008006" key="3">
    <source>
        <dbReference type="Google" id="ProtNLM"/>
    </source>
</evidence>
<gene>
    <name evidence="1" type="ORF">EDB81DRAFT_898625</name>
</gene>
<evidence type="ECO:0000313" key="1">
    <source>
        <dbReference type="EMBL" id="KAH7177020.1"/>
    </source>
</evidence>
<dbReference type="SUPFAM" id="SSF55961">
    <property type="entry name" value="Bet v1-like"/>
    <property type="match status" value="1"/>
</dbReference>
<name>A0A9P9FUQ8_9HYPO</name>
<reference evidence="1" key="1">
    <citation type="journal article" date="2021" name="Nat. Commun.">
        <title>Genetic determinants of endophytism in the Arabidopsis root mycobiome.</title>
        <authorList>
            <person name="Mesny F."/>
            <person name="Miyauchi S."/>
            <person name="Thiergart T."/>
            <person name="Pickel B."/>
            <person name="Atanasova L."/>
            <person name="Karlsson M."/>
            <person name="Huettel B."/>
            <person name="Barry K.W."/>
            <person name="Haridas S."/>
            <person name="Chen C."/>
            <person name="Bauer D."/>
            <person name="Andreopoulos W."/>
            <person name="Pangilinan J."/>
            <person name="LaButti K."/>
            <person name="Riley R."/>
            <person name="Lipzen A."/>
            <person name="Clum A."/>
            <person name="Drula E."/>
            <person name="Henrissat B."/>
            <person name="Kohler A."/>
            <person name="Grigoriev I.V."/>
            <person name="Martin F.M."/>
            <person name="Hacquard S."/>
        </authorList>
    </citation>
    <scope>NUCLEOTIDE SEQUENCE</scope>
    <source>
        <strain evidence="1">MPI-CAGE-AT-0147</strain>
    </source>
</reference>
<dbReference type="InterPro" id="IPR023393">
    <property type="entry name" value="START-like_dom_sf"/>
</dbReference>
<sequence>MGKQSVSCSIEIQAPPATVRSVFIDFPRLKEWSKWTVEASEPGKHPSEWKAGVRLKANLNSFKFPATIVENSAESFQWIGSLPGLFTGTHEFHFYPSSQHPGGTTFTQTENFSGLLAFVMGPGWSARKKTLENWNTFNADLKKEVEKSSS</sequence>
<comment type="caution">
    <text evidence="1">The sequence shown here is derived from an EMBL/GenBank/DDBJ whole genome shotgun (WGS) entry which is preliminary data.</text>
</comment>
<evidence type="ECO:0000313" key="2">
    <source>
        <dbReference type="Proteomes" id="UP000738349"/>
    </source>
</evidence>
<dbReference type="Gene3D" id="3.30.530.20">
    <property type="match status" value="1"/>
</dbReference>
<dbReference type="Pfam" id="PF10604">
    <property type="entry name" value="Polyketide_cyc2"/>
    <property type="match status" value="1"/>
</dbReference>
<organism evidence="1 2">
    <name type="scientific">Dactylonectria macrodidyma</name>
    <dbReference type="NCBI Taxonomy" id="307937"/>
    <lineage>
        <taxon>Eukaryota</taxon>
        <taxon>Fungi</taxon>
        <taxon>Dikarya</taxon>
        <taxon>Ascomycota</taxon>
        <taxon>Pezizomycotina</taxon>
        <taxon>Sordariomycetes</taxon>
        <taxon>Hypocreomycetidae</taxon>
        <taxon>Hypocreales</taxon>
        <taxon>Nectriaceae</taxon>
        <taxon>Dactylonectria</taxon>
    </lineage>
</organism>
<dbReference type="AlphaFoldDB" id="A0A9P9FUQ8"/>
<dbReference type="PANTHER" id="PTHR36166:SF1">
    <property type="entry name" value="SRPBCC DOMAIN-CONTAINING PROTEIN"/>
    <property type="match status" value="1"/>
</dbReference>
<dbReference type="InterPro" id="IPR019587">
    <property type="entry name" value="Polyketide_cyclase/dehydratase"/>
</dbReference>
<accession>A0A9P9FUQ8</accession>
<dbReference type="PANTHER" id="PTHR36166">
    <property type="entry name" value="CHROMOSOME 9, WHOLE GENOME SHOTGUN SEQUENCE"/>
    <property type="match status" value="1"/>
</dbReference>
<keyword evidence="2" id="KW-1185">Reference proteome</keyword>
<proteinExistence type="predicted"/>